<dbReference type="Proteomes" id="UP000054304">
    <property type="component" value="Unassembled WGS sequence"/>
</dbReference>
<sequence>MASLALVIKSLGEISLEKLKELIKRHLSLLKSSSSYVDVIVTNRITDSERLDHVLGNLYSSIREVLMTENLYETPINVLFNQKDTWLRNHVWDMLLVSTDVSIADAYKYKKLQNVDLTGRTTIISGETLSTKENEDADLYSVSALGGTFDHLHDGHKILLSIAAFLTSQRLIVGVADQELLNNKKFAKYLESFEVRARNVEEFVARVKPSLRLEIVALRDVCGPTGAVPEIQSLIVSRETEAGGKTVNAVRKEKGLSALVIHVVNVLGGREEDNWKEKLSSTELRKRKTIES</sequence>
<evidence type="ECO:0000313" key="3">
    <source>
        <dbReference type="Proteomes" id="UP000054304"/>
    </source>
</evidence>
<keyword evidence="3" id="KW-1185">Reference proteome</keyword>
<gene>
    <name evidence="2" type="ORF">LALA0_S16e00320g</name>
</gene>
<dbReference type="EMBL" id="LN736375">
    <property type="protein sequence ID" value="CEP64997.1"/>
    <property type="molecule type" value="Genomic_DNA"/>
</dbReference>
<dbReference type="FunFam" id="3.40.50.620:FF:000089">
    <property type="entry name" value="Bifunctional coenzyme A synthase"/>
    <property type="match status" value="1"/>
</dbReference>
<dbReference type="PANTHER" id="PTHR10695:SF46">
    <property type="entry name" value="BIFUNCTIONAL COENZYME A SYNTHASE-RELATED"/>
    <property type="match status" value="1"/>
</dbReference>
<dbReference type="SUPFAM" id="SSF52374">
    <property type="entry name" value="Nucleotidylyl transferase"/>
    <property type="match status" value="1"/>
</dbReference>
<dbReference type="Pfam" id="PF01467">
    <property type="entry name" value="CTP_transf_like"/>
    <property type="match status" value="1"/>
</dbReference>
<accession>A0A0C7NF93</accession>
<protein>
    <submittedName>
        <fullName evidence="2">LALA0S16e00320g1_1</fullName>
    </submittedName>
</protein>
<feature type="domain" description="Cytidyltransferase-like" evidence="1">
    <location>
        <begin position="145"/>
        <end position="287"/>
    </location>
</feature>
<dbReference type="STRING" id="1245769.A0A0C7NF93"/>
<evidence type="ECO:0000313" key="2">
    <source>
        <dbReference type="EMBL" id="CEP64997.1"/>
    </source>
</evidence>
<dbReference type="GeneID" id="34688567"/>
<dbReference type="InterPro" id="IPR004821">
    <property type="entry name" value="Cyt_trans-like"/>
</dbReference>
<reference evidence="2 3" key="1">
    <citation type="submission" date="2014-12" db="EMBL/GenBank/DDBJ databases">
        <authorList>
            <person name="Neuveglise Cecile"/>
        </authorList>
    </citation>
    <scope>NUCLEOTIDE SEQUENCE [LARGE SCALE GENOMIC DNA]</scope>
    <source>
        <strain evidence="2 3">CBS 12615</strain>
    </source>
</reference>
<dbReference type="OrthoDB" id="330671at2759"/>
<organism evidence="2 3">
    <name type="scientific">Lachancea lanzarotensis</name>
    <dbReference type="NCBI Taxonomy" id="1245769"/>
    <lineage>
        <taxon>Eukaryota</taxon>
        <taxon>Fungi</taxon>
        <taxon>Dikarya</taxon>
        <taxon>Ascomycota</taxon>
        <taxon>Saccharomycotina</taxon>
        <taxon>Saccharomycetes</taxon>
        <taxon>Saccharomycetales</taxon>
        <taxon>Saccharomycetaceae</taxon>
        <taxon>Lachancea</taxon>
    </lineage>
</organism>
<dbReference type="CDD" id="cd02164">
    <property type="entry name" value="PPAT_CoAS"/>
    <property type="match status" value="1"/>
</dbReference>
<dbReference type="Gene3D" id="3.40.50.620">
    <property type="entry name" value="HUPs"/>
    <property type="match status" value="1"/>
</dbReference>
<name>A0A0C7NF93_9SACH</name>
<proteinExistence type="predicted"/>
<dbReference type="GO" id="GO:0004140">
    <property type="term" value="F:dephospho-CoA kinase activity"/>
    <property type="evidence" value="ECO:0007669"/>
    <property type="project" value="TreeGrafter"/>
</dbReference>
<dbReference type="NCBIfam" id="NF001985">
    <property type="entry name" value="PRK00777.1"/>
    <property type="match status" value="1"/>
</dbReference>
<dbReference type="GO" id="GO:0015937">
    <property type="term" value="P:coenzyme A biosynthetic process"/>
    <property type="evidence" value="ECO:0007669"/>
    <property type="project" value="EnsemblFungi"/>
</dbReference>
<dbReference type="InterPro" id="IPR014729">
    <property type="entry name" value="Rossmann-like_a/b/a_fold"/>
</dbReference>
<dbReference type="AlphaFoldDB" id="A0A0C7NF93"/>
<dbReference type="RefSeq" id="XP_022631194.1">
    <property type="nucleotide sequence ID" value="XM_022775344.1"/>
</dbReference>
<dbReference type="PANTHER" id="PTHR10695">
    <property type="entry name" value="DEPHOSPHO-COA KINASE-RELATED"/>
    <property type="match status" value="1"/>
</dbReference>
<dbReference type="GO" id="GO:1990143">
    <property type="term" value="C:CoA-synthesizing protein complex"/>
    <property type="evidence" value="ECO:0007669"/>
    <property type="project" value="EnsemblFungi"/>
</dbReference>
<dbReference type="HOGENOM" id="CLU_035272_0_1_1"/>
<evidence type="ECO:0000259" key="1">
    <source>
        <dbReference type="Pfam" id="PF01467"/>
    </source>
</evidence>